<dbReference type="InterPro" id="IPR046342">
    <property type="entry name" value="CBS_dom_sf"/>
</dbReference>
<reference evidence="3" key="1">
    <citation type="journal article" date="2019" name="Genome Announc.">
        <title>Draft Genome Sequence of Pseudoalteromonas piscicida Strain 36Y ROTHPW, an Hypersaline Seawater Isolate from the South Coast of Sonora, Mexico.</title>
        <authorList>
            <person name="Sanchez-Diaz R."/>
            <person name="Molina-Garza Z.J."/>
            <person name="Cruz-Suarez L.E."/>
            <person name="Selvin J."/>
            <person name="Kiran G.S."/>
            <person name="Ibarra-Gamez J.C."/>
            <person name="Gomez-Gil B."/>
            <person name="Galaviz-Silva L."/>
        </authorList>
    </citation>
    <scope>NUCLEOTIDE SEQUENCE [LARGE SCALE GENOMIC DNA]</scope>
    <source>
        <strain evidence="3">36Y_RITHPW</strain>
    </source>
</reference>
<dbReference type="AlphaFoldDB" id="A0A2A5JPI0"/>
<comment type="caution">
    <text evidence="2">The sequence shown here is derived from an EMBL/GenBank/DDBJ whole genome shotgun (WGS) entry which is preliminary data.</text>
</comment>
<dbReference type="Proteomes" id="UP000228621">
    <property type="component" value="Unassembled WGS sequence"/>
</dbReference>
<dbReference type="Gene3D" id="3.10.580.10">
    <property type="entry name" value="CBS-domain"/>
    <property type="match status" value="1"/>
</dbReference>
<dbReference type="Pfam" id="PF00571">
    <property type="entry name" value="CBS"/>
    <property type="match status" value="2"/>
</dbReference>
<feature type="domain" description="CBS" evidence="1">
    <location>
        <begin position="129"/>
        <end position="168"/>
    </location>
</feature>
<protein>
    <recommendedName>
        <fullName evidence="1">CBS domain-containing protein</fullName>
    </recommendedName>
</protein>
<dbReference type="InterPro" id="IPR000644">
    <property type="entry name" value="CBS_dom"/>
</dbReference>
<gene>
    <name evidence="2" type="ORF">CEX98_12680</name>
</gene>
<name>A0A2A5JPI0_PSEO7</name>
<evidence type="ECO:0000259" key="1">
    <source>
        <dbReference type="Pfam" id="PF00571"/>
    </source>
</evidence>
<organism evidence="2 3">
    <name type="scientific">Pseudoalteromonas piscicida</name>
    <dbReference type="NCBI Taxonomy" id="43662"/>
    <lineage>
        <taxon>Bacteria</taxon>
        <taxon>Pseudomonadati</taxon>
        <taxon>Pseudomonadota</taxon>
        <taxon>Gammaproteobacteria</taxon>
        <taxon>Alteromonadales</taxon>
        <taxon>Pseudoalteromonadaceae</taxon>
        <taxon>Pseudoalteromonas</taxon>
    </lineage>
</organism>
<evidence type="ECO:0000313" key="2">
    <source>
        <dbReference type="EMBL" id="PCK31328.1"/>
    </source>
</evidence>
<dbReference type="RefSeq" id="WP_099642435.1">
    <property type="nucleotide sequence ID" value="NZ_JAQPZX010000003.1"/>
</dbReference>
<accession>A0A2A5JPI0</accession>
<dbReference type="EMBL" id="NKHF01000056">
    <property type="protein sequence ID" value="PCK31328.1"/>
    <property type="molecule type" value="Genomic_DNA"/>
</dbReference>
<proteinExistence type="predicted"/>
<sequence>MGRYNALKTVKLEGTFQLCDHFDSEPLTMDSSALKVVTDFTRRQPQVIAKDVDIDHALYMMKNGHVRSKLVVDEGDNFLGVVNCRDLSGRKVLSVAQRKQISREDVCVEDVMVAKEALYAVPYEIVARSTIGDVLETLQSLGSQHVLLIGNEGLRGMISAGDIARALHIPVSILQKPTSFKEIFGVVSGREDLIN</sequence>
<dbReference type="SUPFAM" id="SSF54631">
    <property type="entry name" value="CBS-domain pair"/>
    <property type="match status" value="1"/>
</dbReference>
<evidence type="ECO:0000313" key="3">
    <source>
        <dbReference type="Proteomes" id="UP000228621"/>
    </source>
</evidence>
<feature type="domain" description="CBS" evidence="1">
    <location>
        <begin position="37"/>
        <end position="87"/>
    </location>
</feature>
<dbReference type="OrthoDB" id="5295117at2"/>
<keyword evidence="3" id="KW-1185">Reference proteome</keyword>